<dbReference type="GO" id="GO:0009062">
    <property type="term" value="P:fatty acid catabolic process"/>
    <property type="evidence" value="ECO:0007669"/>
    <property type="project" value="TreeGrafter"/>
</dbReference>
<dbReference type="InterPro" id="IPR040170">
    <property type="entry name" value="Cytosol_ACT"/>
</dbReference>
<comment type="caution">
    <text evidence="5">The sequence shown here is derived from an EMBL/GenBank/DDBJ whole genome shotgun (WGS) entry which is preliminary data.</text>
</comment>
<dbReference type="EMBL" id="BLXX01000025">
    <property type="protein sequence ID" value="GFO62046.1"/>
    <property type="molecule type" value="Genomic_DNA"/>
</dbReference>
<organism evidence="5 6">
    <name type="scientific">Geomonas silvestris</name>
    <dbReference type="NCBI Taxonomy" id="2740184"/>
    <lineage>
        <taxon>Bacteria</taxon>
        <taxon>Pseudomonadati</taxon>
        <taxon>Thermodesulfobacteriota</taxon>
        <taxon>Desulfuromonadia</taxon>
        <taxon>Geobacterales</taxon>
        <taxon>Geobacteraceae</taxon>
        <taxon>Geomonas</taxon>
    </lineage>
</organism>
<dbReference type="RefSeq" id="WP_183356828.1">
    <property type="nucleotide sequence ID" value="NZ_BLXX01000025.1"/>
</dbReference>
<dbReference type="InterPro" id="IPR006683">
    <property type="entry name" value="Thioestr_dom"/>
</dbReference>
<protein>
    <submittedName>
        <fullName evidence="5">Acyl-CoA thioesterase</fullName>
    </submittedName>
</protein>
<dbReference type="Gene3D" id="3.10.129.10">
    <property type="entry name" value="Hotdog Thioesterase"/>
    <property type="match status" value="1"/>
</dbReference>
<evidence type="ECO:0000313" key="6">
    <source>
        <dbReference type="Proteomes" id="UP000556026"/>
    </source>
</evidence>
<comment type="similarity">
    <text evidence="1">Belongs to the acyl coenzyme A hydrolase family.</text>
</comment>
<dbReference type="GO" id="GO:0052816">
    <property type="term" value="F:long-chain fatty acyl-CoA hydrolase activity"/>
    <property type="evidence" value="ECO:0007669"/>
    <property type="project" value="TreeGrafter"/>
</dbReference>
<dbReference type="AlphaFoldDB" id="A0A6V8MPR3"/>
<dbReference type="CDD" id="cd03442">
    <property type="entry name" value="BFIT_BACH"/>
    <property type="match status" value="1"/>
</dbReference>
<name>A0A6V8MPR3_9BACT</name>
<evidence type="ECO:0000256" key="1">
    <source>
        <dbReference type="ARBA" id="ARBA00010458"/>
    </source>
</evidence>
<dbReference type="InterPro" id="IPR029069">
    <property type="entry name" value="HotDog_dom_sf"/>
</dbReference>
<sequence length="149" mass="16967">MEHKRKAELIETLLPKDTNGYGNIFGGVIMSIMDKTAGVACWRYSQRRVVTACAQRICFHTPINMGEVVYSRATIIHVGRSSMEVEVEVEVENVIEGTKRRGASGQFTMVAVDENWHPTTVPPWQPVTEAELEKWRQVEKQRKAERHEG</sequence>
<accession>A0A6V8MPR3</accession>
<gene>
    <name evidence="5" type="ORF">GMST_43710</name>
</gene>
<dbReference type="Proteomes" id="UP000556026">
    <property type="component" value="Unassembled WGS sequence"/>
</dbReference>
<dbReference type="PANTHER" id="PTHR11049:SF24">
    <property type="entry name" value="CYTOSOLIC ACYL COENZYME A THIOESTER HYDROLASE"/>
    <property type="match status" value="1"/>
</dbReference>
<dbReference type="InterPro" id="IPR033120">
    <property type="entry name" value="HOTDOG_ACOT"/>
</dbReference>
<dbReference type="GO" id="GO:0006637">
    <property type="term" value="P:acyl-CoA metabolic process"/>
    <property type="evidence" value="ECO:0007669"/>
    <property type="project" value="TreeGrafter"/>
</dbReference>
<dbReference type="GO" id="GO:0005829">
    <property type="term" value="C:cytosol"/>
    <property type="evidence" value="ECO:0007669"/>
    <property type="project" value="TreeGrafter"/>
</dbReference>
<evidence type="ECO:0000259" key="4">
    <source>
        <dbReference type="PROSITE" id="PS51770"/>
    </source>
</evidence>
<dbReference type="SUPFAM" id="SSF54637">
    <property type="entry name" value="Thioesterase/thiol ester dehydrase-isomerase"/>
    <property type="match status" value="1"/>
</dbReference>
<evidence type="ECO:0000256" key="3">
    <source>
        <dbReference type="PROSITE-ProRule" id="PRU01106"/>
    </source>
</evidence>
<dbReference type="Pfam" id="PF03061">
    <property type="entry name" value="4HBT"/>
    <property type="match status" value="1"/>
</dbReference>
<evidence type="ECO:0000256" key="2">
    <source>
        <dbReference type="ARBA" id="ARBA00022801"/>
    </source>
</evidence>
<dbReference type="PROSITE" id="PS51770">
    <property type="entry name" value="HOTDOG_ACOT"/>
    <property type="match status" value="1"/>
</dbReference>
<keyword evidence="2 3" id="KW-0378">Hydrolase</keyword>
<evidence type="ECO:0000313" key="5">
    <source>
        <dbReference type="EMBL" id="GFO62046.1"/>
    </source>
</evidence>
<dbReference type="PANTHER" id="PTHR11049">
    <property type="entry name" value="ACYL COENZYME A THIOESTER HYDROLASE"/>
    <property type="match status" value="1"/>
</dbReference>
<keyword evidence="6" id="KW-1185">Reference proteome</keyword>
<proteinExistence type="inferred from homology"/>
<reference evidence="6" key="1">
    <citation type="submission" date="2020-06" db="EMBL/GenBank/DDBJ databases">
        <title>Draft genomic sequence of Geomonas sp. Red330.</title>
        <authorList>
            <person name="Itoh H."/>
            <person name="Zhenxing X."/>
            <person name="Ushijima N."/>
            <person name="Masuda Y."/>
            <person name="Shiratori Y."/>
            <person name="Senoo K."/>
        </authorList>
    </citation>
    <scope>NUCLEOTIDE SEQUENCE [LARGE SCALE GENOMIC DNA]</scope>
    <source>
        <strain evidence="6">Red330</strain>
    </source>
</reference>
<feature type="domain" description="HotDog ACOT-type" evidence="4">
    <location>
        <begin position="3"/>
        <end position="115"/>
    </location>
</feature>